<dbReference type="EMBL" id="BAAAPK010000001">
    <property type="protein sequence ID" value="GAA1661547.1"/>
    <property type="molecule type" value="Genomic_DNA"/>
</dbReference>
<keyword evidence="1" id="KW-0472">Membrane</keyword>
<proteinExistence type="predicted"/>
<reference evidence="3" key="1">
    <citation type="journal article" date="2019" name="Int. J. Syst. Evol. Microbiol.">
        <title>The Global Catalogue of Microorganisms (GCM) 10K type strain sequencing project: providing services to taxonomists for standard genome sequencing and annotation.</title>
        <authorList>
            <consortium name="The Broad Institute Genomics Platform"/>
            <consortium name="The Broad Institute Genome Sequencing Center for Infectious Disease"/>
            <person name="Wu L."/>
            <person name="Ma J."/>
        </authorList>
    </citation>
    <scope>NUCLEOTIDE SEQUENCE [LARGE SCALE GENOMIC DNA]</scope>
    <source>
        <strain evidence="3">JCM 15575</strain>
    </source>
</reference>
<accession>A0ABP4RX58</accession>
<evidence type="ECO:0000256" key="1">
    <source>
        <dbReference type="SAM" id="Phobius"/>
    </source>
</evidence>
<protein>
    <submittedName>
        <fullName evidence="2">Uncharacterized protein</fullName>
    </submittedName>
</protein>
<name>A0ABP4RX58_9MICO</name>
<feature type="transmembrane region" description="Helical" evidence="1">
    <location>
        <begin position="21"/>
        <end position="47"/>
    </location>
</feature>
<keyword evidence="1" id="KW-0812">Transmembrane</keyword>
<evidence type="ECO:0000313" key="3">
    <source>
        <dbReference type="Proteomes" id="UP001500596"/>
    </source>
</evidence>
<dbReference type="Proteomes" id="UP001500596">
    <property type="component" value="Unassembled WGS sequence"/>
</dbReference>
<organism evidence="2 3">
    <name type="scientific">Microbacterium lacus</name>
    <dbReference type="NCBI Taxonomy" id="415217"/>
    <lineage>
        <taxon>Bacteria</taxon>
        <taxon>Bacillati</taxon>
        <taxon>Actinomycetota</taxon>
        <taxon>Actinomycetes</taxon>
        <taxon>Micrococcales</taxon>
        <taxon>Microbacteriaceae</taxon>
        <taxon>Microbacterium</taxon>
    </lineage>
</organism>
<comment type="caution">
    <text evidence="2">The sequence shown here is derived from an EMBL/GenBank/DDBJ whole genome shotgun (WGS) entry which is preliminary data.</text>
</comment>
<keyword evidence="1" id="KW-1133">Transmembrane helix</keyword>
<evidence type="ECO:0000313" key="2">
    <source>
        <dbReference type="EMBL" id="GAA1661547.1"/>
    </source>
</evidence>
<gene>
    <name evidence="2" type="ORF">GCM10009807_01520</name>
</gene>
<sequence>MVSGVAGVFYDEWDDFARLNALWSGAILLAASAVAGIVNHFIAGYLADASRYFAPRPPDIDRRNAIRDAGVNLLRNLHKSGDYDRVILACHSLGSVIGYDILRLYWDEARKPDPSNATPQPLLAGFDASAKELLRAEPTLAELQKFQELQTQLGKELGRAGVNWLITDFVTFGSPLTHADSLWARSDLEFARKLDEREFPACPPRCDADRRDQTQIRSAFLNADRRWEPHAAAVFGPTRWTNLYFPMTWWPGGDLVGGPLAPLFGPGVRDIPVKLSYSNRRAWWMRKIPVLSHIKYWSRQRKYTPPADLPGERKDALRALRNFLRL</sequence>
<keyword evidence="3" id="KW-1185">Reference proteome</keyword>